<dbReference type="InterPro" id="IPR007791">
    <property type="entry name" value="DjlA_N"/>
</dbReference>
<dbReference type="OrthoDB" id="8448017at2"/>
<keyword evidence="3" id="KW-1185">Reference proteome</keyword>
<accession>A0A1G6E424</accession>
<name>A0A1G6E424_9HYPH</name>
<dbReference type="Gene3D" id="1.10.3680.10">
    <property type="entry name" value="TerB-like"/>
    <property type="match status" value="1"/>
</dbReference>
<dbReference type="EMBL" id="FMXQ01000010">
    <property type="protein sequence ID" value="SDB52214.1"/>
    <property type="molecule type" value="Genomic_DNA"/>
</dbReference>
<dbReference type="STRING" id="665467.SAMN02982931_04087"/>
<dbReference type="InterPro" id="IPR029024">
    <property type="entry name" value="TerB-like"/>
</dbReference>
<evidence type="ECO:0000259" key="1">
    <source>
        <dbReference type="Pfam" id="PF05099"/>
    </source>
</evidence>
<protein>
    <submittedName>
        <fullName evidence="2">Tellurite resistance protein TerB</fullName>
    </submittedName>
</protein>
<feature type="domain" description="Co-chaperone DjlA N-terminal" evidence="1">
    <location>
        <begin position="11"/>
        <end position="123"/>
    </location>
</feature>
<dbReference type="CDD" id="cd07176">
    <property type="entry name" value="terB"/>
    <property type="match status" value="1"/>
</dbReference>
<evidence type="ECO:0000313" key="2">
    <source>
        <dbReference type="EMBL" id="SDB52214.1"/>
    </source>
</evidence>
<dbReference type="Proteomes" id="UP000199071">
    <property type="component" value="Unassembled WGS sequence"/>
</dbReference>
<sequence>MNQTVKTVPHHDALIYAMVTISAVDRSMTDRELKTIGDIVQTLPIFADFDHEKLVDTAEACGALMQGEDGLQAVLNVIASSLPPKLYETVYALAVDVAAADLHVEQEELRFLQLLRDRLNLEKLVIAAIERGARARHAVA</sequence>
<dbReference type="Pfam" id="PF05099">
    <property type="entry name" value="TerB"/>
    <property type="match status" value="1"/>
</dbReference>
<gene>
    <name evidence="2" type="ORF">SAMN02982931_04087</name>
</gene>
<proteinExistence type="predicted"/>
<dbReference type="SUPFAM" id="SSF158682">
    <property type="entry name" value="TerB-like"/>
    <property type="match status" value="1"/>
</dbReference>
<dbReference type="AlphaFoldDB" id="A0A1G6E424"/>
<dbReference type="RefSeq" id="WP_090879419.1">
    <property type="nucleotide sequence ID" value="NZ_FMXQ01000010.1"/>
</dbReference>
<organism evidence="2 3">
    <name type="scientific">Bauldia litoralis</name>
    <dbReference type="NCBI Taxonomy" id="665467"/>
    <lineage>
        <taxon>Bacteria</taxon>
        <taxon>Pseudomonadati</taxon>
        <taxon>Pseudomonadota</taxon>
        <taxon>Alphaproteobacteria</taxon>
        <taxon>Hyphomicrobiales</taxon>
        <taxon>Kaistiaceae</taxon>
        <taxon>Bauldia</taxon>
    </lineage>
</organism>
<evidence type="ECO:0000313" key="3">
    <source>
        <dbReference type="Proteomes" id="UP000199071"/>
    </source>
</evidence>
<reference evidence="2" key="1">
    <citation type="submission" date="2016-10" db="EMBL/GenBank/DDBJ databases">
        <authorList>
            <person name="de Groot N.N."/>
        </authorList>
    </citation>
    <scope>NUCLEOTIDE SEQUENCE [LARGE SCALE GENOMIC DNA]</scope>
    <source>
        <strain evidence="2">ATCC 35022</strain>
    </source>
</reference>